<feature type="transmembrane region" description="Helical" evidence="1">
    <location>
        <begin position="173"/>
        <end position="200"/>
    </location>
</feature>
<dbReference type="AlphaFoldDB" id="A0A0F9AKU5"/>
<proteinExistence type="predicted"/>
<reference evidence="2" key="1">
    <citation type="journal article" date="2015" name="Nature">
        <title>Complex archaea that bridge the gap between prokaryotes and eukaryotes.</title>
        <authorList>
            <person name="Spang A."/>
            <person name="Saw J.H."/>
            <person name="Jorgensen S.L."/>
            <person name="Zaremba-Niedzwiedzka K."/>
            <person name="Martijn J."/>
            <person name="Lind A.E."/>
            <person name="van Eijk R."/>
            <person name="Schleper C."/>
            <person name="Guy L."/>
            <person name="Ettema T.J."/>
        </authorList>
    </citation>
    <scope>NUCLEOTIDE SEQUENCE</scope>
</reference>
<feature type="transmembrane region" description="Helical" evidence="1">
    <location>
        <begin position="220"/>
        <end position="242"/>
    </location>
</feature>
<feature type="transmembrane region" description="Helical" evidence="1">
    <location>
        <begin position="143"/>
        <end position="166"/>
    </location>
</feature>
<keyword evidence="1" id="KW-0812">Transmembrane</keyword>
<comment type="caution">
    <text evidence="2">The sequence shown here is derived from an EMBL/GenBank/DDBJ whole genome shotgun (WGS) entry which is preliminary data.</text>
</comment>
<sequence length="248" mass="26717">MAAVSANASAARRLSTPLAMFVREYYRNVMNLVLLVVIPVLLILSLGSALSRLADVFPEVTLTRDMGQSLAALWSAAFLTGLTGFFMMVGARAADRRLVRAGYATYQVVLLRFVSVGLLGVLATLVSYGVLLTRLTPADLAQTLLVMYLAALIYGALGILIGSLISGELEGSFALLFFFVMDAFIGSPLFGSTSEAFAFLPTFYPTKVLLALTAEQPHAGIHWLYIVLYLSATSILAGIAFYRAARVR</sequence>
<feature type="transmembrane region" description="Helical" evidence="1">
    <location>
        <begin position="29"/>
        <end position="50"/>
    </location>
</feature>
<dbReference type="EMBL" id="LAZR01054177">
    <property type="protein sequence ID" value="KKK79114.1"/>
    <property type="molecule type" value="Genomic_DNA"/>
</dbReference>
<accession>A0A0F9AKU5</accession>
<gene>
    <name evidence="2" type="ORF">LCGC14_2836770</name>
</gene>
<evidence type="ECO:0008006" key="3">
    <source>
        <dbReference type="Google" id="ProtNLM"/>
    </source>
</evidence>
<feature type="transmembrane region" description="Helical" evidence="1">
    <location>
        <begin position="70"/>
        <end position="89"/>
    </location>
</feature>
<organism evidence="2">
    <name type="scientific">marine sediment metagenome</name>
    <dbReference type="NCBI Taxonomy" id="412755"/>
    <lineage>
        <taxon>unclassified sequences</taxon>
        <taxon>metagenomes</taxon>
        <taxon>ecological metagenomes</taxon>
    </lineage>
</organism>
<name>A0A0F9AKU5_9ZZZZ</name>
<protein>
    <recommendedName>
        <fullName evidence="3">ABC-2 type transporter domain-containing protein</fullName>
    </recommendedName>
</protein>
<evidence type="ECO:0000313" key="2">
    <source>
        <dbReference type="EMBL" id="KKK79114.1"/>
    </source>
</evidence>
<evidence type="ECO:0000256" key="1">
    <source>
        <dbReference type="SAM" id="Phobius"/>
    </source>
</evidence>
<keyword evidence="1" id="KW-0472">Membrane</keyword>
<feature type="transmembrane region" description="Helical" evidence="1">
    <location>
        <begin position="109"/>
        <end position="131"/>
    </location>
</feature>
<keyword evidence="1" id="KW-1133">Transmembrane helix</keyword>